<sequence length="1121" mass="127032">MKYLLLVLFVLLLISSSDGHDEISTVFKFDSLLTENGQAYQEKCTAAYVQEIDQGFPLFNITADTPLPESTIPPLYDGHNATRWQLMMNNGTTVPILVPDYANITSDYSELLSQSDFSFGYRIMDNTRVLKEKMVKIADTDTRLFGGNDFRENSPNNQFIEVKCKVRSTIVVKLSYDLTRYLEVTLGSSEIKVCQKYRHGTVGNCHSGPGYTADEFQNFHVVLMVLNSGMYNSNLFIYDHVAGKMENSKIGIKGDLTSIFHQNATIDENHYNETTFYVHYKLIQPYPPSIIVSPWLDLRTNTSLVILYVRKPHHNISVYVEEDKTNNILNLNYRESVVKFISYNFERVLATVDVTFPENWTNQKRIKVQIENDFNSFINNIWEGRYVDLYKIHKIKKSCRKSDLNQIYDTIKLPYIRLHENPLSCYNGGSNLDKFSCLCPPGFAGEQCEIACDRNTFGHKCSKSCSTSSNECKGMVLCTSYYGCSCATGYQGERCLERCSEGYYGADCRQKCGSCDVQGCDKYHNETWNDGPYEEFHPVLTNITVDGLKPGTSYEIRVLLVDRTLETHDPLDLTRIHLGMTKCNIVEKEIKLNVKSVTNTSIYLTWNEDIDLGAKECPATSYVLEVEKTENGYLESQESDKIEGNSFEILNLSPGQTYHIKLKKNTIFGEGNPISNINVTTDDTIDLSIGISGVTVKETDSGVNVNWFKNSLYKTYYVMMNNGTTVPILVPDYANITSDYSESLFQSDFSFGAKVEGINRGKSLKTKTAPRSTDTLNLFTSNEIVNTEQILLRVTFQRTPQVIIKLIHEEHYILITLDSVLLSACYYHKNGVLVTPCYEGTGYSSGGEINFFITLKSELFIYDQTASKVHVTNVVPNGTLSSIKQERGRYVSARVSVTYTLMQSPSAIASPWLPLKNNTSLIIFHENVPGYDLNMYVEEQNTYNQLKLHSQALVRKYTLQRMRSINRILSKVNVAFPEDWTNYKRIKVEADSFVFRIGNIWEETYLDTYKIIKMAKPCEKSELKKIYNTRKYLNTNEDKNSSICFNGGSPVDITCSCPPGFAGKQCEIPCDRNHFGHKCSKMCSTSSNECKGMVLCTSYYGCSCATGYQGNCTAEVSSSRN</sequence>
<dbReference type="GeneID" id="103504836"/>
<evidence type="ECO:0000313" key="6">
    <source>
        <dbReference type="RefSeq" id="XP_026676076.1"/>
    </source>
</evidence>
<dbReference type="AlphaFoldDB" id="A0A3Q0IIL7"/>
<feature type="disulfide bond" evidence="1">
    <location>
        <begin position="1057"/>
        <end position="1066"/>
    </location>
</feature>
<dbReference type="Gene3D" id="2.170.300.10">
    <property type="entry name" value="Tie2 ligand-binding domain superfamily"/>
    <property type="match status" value="2"/>
</dbReference>
<feature type="chain" id="PRO_5018131448" evidence="2">
    <location>
        <begin position="20"/>
        <end position="1121"/>
    </location>
</feature>
<dbReference type="PANTHER" id="PTHR24035">
    <property type="entry name" value="MULTIPLE EPIDERMAL GROWTH FACTOR-LIKE DOMAINS PROTEIN"/>
    <property type="match status" value="1"/>
</dbReference>
<protein>
    <submittedName>
        <fullName evidence="6">Uncharacterized protein LOC103504836</fullName>
    </submittedName>
</protein>
<comment type="caution">
    <text evidence="1">Lacks conserved residue(s) required for the propagation of feature annotation.</text>
</comment>
<dbReference type="SUPFAM" id="SSF49265">
    <property type="entry name" value="Fibronectin type III"/>
    <property type="match status" value="1"/>
</dbReference>
<dbReference type="RefSeq" id="XP_026676076.1">
    <property type="nucleotide sequence ID" value="XM_026820275.1"/>
</dbReference>
<dbReference type="InterPro" id="IPR002049">
    <property type="entry name" value="LE_dom"/>
</dbReference>
<dbReference type="STRING" id="121845.A0A3Q0IIL7"/>
<dbReference type="CDD" id="cd00063">
    <property type="entry name" value="FN3"/>
    <property type="match status" value="1"/>
</dbReference>
<dbReference type="InterPro" id="IPR036116">
    <property type="entry name" value="FN3_sf"/>
</dbReference>
<evidence type="ECO:0000256" key="2">
    <source>
        <dbReference type="SAM" id="SignalP"/>
    </source>
</evidence>
<organism evidence="5 6">
    <name type="scientific">Diaphorina citri</name>
    <name type="common">Asian citrus psyllid</name>
    <dbReference type="NCBI Taxonomy" id="121845"/>
    <lineage>
        <taxon>Eukaryota</taxon>
        <taxon>Metazoa</taxon>
        <taxon>Ecdysozoa</taxon>
        <taxon>Arthropoda</taxon>
        <taxon>Hexapoda</taxon>
        <taxon>Insecta</taxon>
        <taxon>Pterygota</taxon>
        <taxon>Neoptera</taxon>
        <taxon>Paraneoptera</taxon>
        <taxon>Hemiptera</taxon>
        <taxon>Sternorrhyncha</taxon>
        <taxon>Psylloidea</taxon>
        <taxon>Psyllidae</taxon>
        <taxon>Diaphorininae</taxon>
        <taxon>Diaphorina</taxon>
    </lineage>
</organism>
<dbReference type="KEGG" id="dci:103504836"/>
<dbReference type="GO" id="GO:0048731">
    <property type="term" value="P:system development"/>
    <property type="evidence" value="ECO:0007669"/>
    <property type="project" value="UniProtKB-ARBA"/>
</dbReference>
<feature type="domain" description="Fibronectin type-III" evidence="4">
    <location>
        <begin position="588"/>
        <end position="684"/>
    </location>
</feature>
<keyword evidence="2" id="KW-0732">Signal</keyword>
<reference evidence="6" key="1">
    <citation type="submission" date="2025-08" db="UniProtKB">
        <authorList>
            <consortium name="RefSeq"/>
        </authorList>
    </citation>
    <scope>IDENTIFICATION</scope>
</reference>
<feature type="disulfide bond" evidence="1">
    <location>
        <begin position="439"/>
        <end position="448"/>
    </location>
</feature>
<dbReference type="GO" id="GO:0048513">
    <property type="term" value="P:animal organ development"/>
    <property type="evidence" value="ECO:0007669"/>
    <property type="project" value="UniProtKB-ARBA"/>
</dbReference>
<proteinExistence type="predicted"/>
<dbReference type="Proteomes" id="UP000079169">
    <property type="component" value="Unplaced"/>
</dbReference>
<evidence type="ECO:0000259" key="4">
    <source>
        <dbReference type="PROSITE" id="PS50853"/>
    </source>
</evidence>
<dbReference type="InterPro" id="IPR013783">
    <property type="entry name" value="Ig-like_fold"/>
</dbReference>
<dbReference type="CDD" id="cd00054">
    <property type="entry name" value="EGF_CA"/>
    <property type="match status" value="1"/>
</dbReference>
<evidence type="ECO:0000313" key="5">
    <source>
        <dbReference type="Proteomes" id="UP000079169"/>
    </source>
</evidence>
<keyword evidence="5" id="KW-1185">Reference proteome</keyword>
<accession>A0A3Q0IIL7</accession>
<evidence type="ECO:0000256" key="1">
    <source>
        <dbReference type="PROSITE-ProRule" id="PRU00076"/>
    </source>
</evidence>
<feature type="domain" description="EGF-like" evidence="3">
    <location>
        <begin position="1034"/>
        <end position="1067"/>
    </location>
</feature>
<keyword evidence="1" id="KW-1015">Disulfide bond</keyword>
<feature type="domain" description="EGF-like" evidence="3">
    <location>
        <begin position="415"/>
        <end position="449"/>
    </location>
</feature>
<dbReference type="PANTHER" id="PTHR24035:SF109">
    <property type="entry name" value="PROTEIN DRAPER"/>
    <property type="match status" value="1"/>
</dbReference>
<dbReference type="SMART" id="SM00181">
    <property type="entry name" value="EGF"/>
    <property type="match status" value="3"/>
</dbReference>
<evidence type="ECO:0000259" key="3">
    <source>
        <dbReference type="PROSITE" id="PS50026"/>
    </source>
</evidence>
<dbReference type="InterPro" id="IPR003961">
    <property type="entry name" value="FN3_dom"/>
</dbReference>
<dbReference type="InterPro" id="IPR052108">
    <property type="entry name" value="MEGF/SIB"/>
</dbReference>
<name>A0A3Q0IIL7_DIACI</name>
<dbReference type="PROSITE" id="PS00022">
    <property type="entry name" value="EGF_1"/>
    <property type="match status" value="3"/>
</dbReference>
<dbReference type="CDD" id="cd00055">
    <property type="entry name" value="EGF_Lam"/>
    <property type="match status" value="1"/>
</dbReference>
<keyword evidence="1" id="KW-0245">EGF-like domain</keyword>
<dbReference type="PROSITE" id="PS50853">
    <property type="entry name" value="FN3"/>
    <property type="match status" value="1"/>
</dbReference>
<dbReference type="PaxDb" id="121845-A0A3Q0IIL7"/>
<dbReference type="InterPro" id="IPR000742">
    <property type="entry name" value="EGF"/>
</dbReference>
<gene>
    <name evidence="6" type="primary">LOC103504836</name>
</gene>
<feature type="signal peptide" evidence="2">
    <location>
        <begin position="1"/>
        <end position="19"/>
    </location>
</feature>
<dbReference type="Gene3D" id="2.60.40.10">
    <property type="entry name" value="Immunoglobulins"/>
    <property type="match status" value="1"/>
</dbReference>
<dbReference type="PROSITE" id="PS50026">
    <property type="entry name" value="EGF_3"/>
    <property type="match status" value="2"/>
</dbReference>